<feature type="region of interest" description="Disordered" evidence="3">
    <location>
        <begin position="386"/>
        <end position="465"/>
    </location>
</feature>
<organism evidence="5 6">
    <name type="scientific">Lactuca sativa</name>
    <name type="common">Garden lettuce</name>
    <dbReference type="NCBI Taxonomy" id="4236"/>
    <lineage>
        <taxon>Eukaryota</taxon>
        <taxon>Viridiplantae</taxon>
        <taxon>Streptophyta</taxon>
        <taxon>Embryophyta</taxon>
        <taxon>Tracheophyta</taxon>
        <taxon>Spermatophyta</taxon>
        <taxon>Magnoliopsida</taxon>
        <taxon>eudicotyledons</taxon>
        <taxon>Gunneridae</taxon>
        <taxon>Pentapetalae</taxon>
        <taxon>asterids</taxon>
        <taxon>campanulids</taxon>
        <taxon>Asterales</taxon>
        <taxon>Asteraceae</taxon>
        <taxon>Cichorioideae</taxon>
        <taxon>Cichorieae</taxon>
        <taxon>Lactucinae</taxon>
        <taxon>Lactuca</taxon>
    </lineage>
</organism>
<feature type="coiled-coil region" evidence="2">
    <location>
        <begin position="199"/>
        <end position="262"/>
    </location>
</feature>
<evidence type="ECO:0000313" key="5">
    <source>
        <dbReference type="EMBL" id="KAJ0191548.1"/>
    </source>
</evidence>
<dbReference type="InterPro" id="IPR036875">
    <property type="entry name" value="Znf_CCHC_sf"/>
</dbReference>
<feature type="region of interest" description="Disordered" evidence="3">
    <location>
        <begin position="507"/>
        <end position="526"/>
    </location>
</feature>
<evidence type="ECO:0000259" key="4">
    <source>
        <dbReference type="PROSITE" id="PS50158"/>
    </source>
</evidence>
<keyword evidence="1" id="KW-0479">Metal-binding</keyword>
<accession>A0A9R1UQF4</accession>
<dbReference type="GO" id="GO:0008270">
    <property type="term" value="F:zinc ion binding"/>
    <property type="evidence" value="ECO:0007669"/>
    <property type="project" value="UniProtKB-KW"/>
</dbReference>
<dbReference type="Proteomes" id="UP000235145">
    <property type="component" value="Unassembled WGS sequence"/>
</dbReference>
<keyword evidence="1" id="KW-0862">Zinc</keyword>
<evidence type="ECO:0000313" key="6">
    <source>
        <dbReference type="Proteomes" id="UP000235145"/>
    </source>
</evidence>
<evidence type="ECO:0000256" key="2">
    <source>
        <dbReference type="SAM" id="Coils"/>
    </source>
</evidence>
<dbReference type="AlphaFoldDB" id="A0A9R1UQF4"/>
<dbReference type="SMART" id="SM00343">
    <property type="entry name" value="ZnF_C2HC"/>
    <property type="match status" value="1"/>
</dbReference>
<feature type="compositionally biased region" description="Polar residues" evidence="3">
    <location>
        <begin position="442"/>
        <end position="455"/>
    </location>
</feature>
<sequence length="526" mass="59640">MLKLGSKIGVFGRNQRGGDGQQLGFTKCLRPEEFAVRGYDPRPRTFTARACGSEFTVQHPRNIAVSNKKKKGAGAKVYEGVENMKESRQDMLRQNFNIFDYIPRETLETQLQRFTTLTTEMNIAGIFLSKSEINKKLLNSLPKSWDMNVAIIKKTKDLNHLSLTDVIQELDGLKCRETMSSKNIPVTEVTYTLACEATIKFLREQIDLFKREVEDLRYEGYQLRKGQKPMKAELEAKTKDFRKLQEEQLAAVTEELDTLKIKCGKTDVSFKNYTASSIVAEDENKESSSEQTNDPLNSKFVASNQPAVSKYMPPFQAKQSACCNYACGKNKRKGKDMPPGTGRDNFTVKKKTCFHCGTPGHIARCCPNHAYVPYCAQGWQNAPRGRFFKRNPSRSHSDIADWNSMKAKNSIPKAKHPNPKGKKDMSANKPNPRDAQVKQRPVRSNSSQRPTSRSKPSAEAPIRSNKKWVKHDYKWVPKVQSPKSVNDSNISTSSVCDKQDMSWERVPCIDDKGRPGFKMDWVPKTN</sequence>
<dbReference type="Gene3D" id="4.10.60.10">
    <property type="entry name" value="Zinc finger, CCHC-type"/>
    <property type="match status" value="1"/>
</dbReference>
<protein>
    <recommendedName>
        <fullName evidence="4">CCHC-type domain-containing protein</fullName>
    </recommendedName>
</protein>
<comment type="caution">
    <text evidence="5">The sequence shown here is derived from an EMBL/GenBank/DDBJ whole genome shotgun (WGS) entry which is preliminary data.</text>
</comment>
<evidence type="ECO:0000256" key="3">
    <source>
        <dbReference type="SAM" id="MobiDB-lite"/>
    </source>
</evidence>
<name>A0A9R1UQF4_LACSA</name>
<feature type="compositionally biased region" description="Basic and acidic residues" evidence="3">
    <location>
        <begin position="421"/>
        <end position="437"/>
    </location>
</feature>
<reference evidence="5 6" key="1">
    <citation type="journal article" date="2017" name="Nat. Commun.">
        <title>Genome assembly with in vitro proximity ligation data and whole-genome triplication in lettuce.</title>
        <authorList>
            <person name="Reyes-Chin-Wo S."/>
            <person name="Wang Z."/>
            <person name="Yang X."/>
            <person name="Kozik A."/>
            <person name="Arikit S."/>
            <person name="Song C."/>
            <person name="Xia L."/>
            <person name="Froenicke L."/>
            <person name="Lavelle D.O."/>
            <person name="Truco M.J."/>
            <person name="Xia R."/>
            <person name="Zhu S."/>
            <person name="Xu C."/>
            <person name="Xu H."/>
            <person name="Xu X."/>
            <person name="Cox K."/>
            <person name="Korf I."/>
            <person name="Meyers B.C."/>
            <person name="Michelmore R.W."/>
        </authorList>
    </citation>
    <scope>NUCLEOTIDE SEQUENCE [LARGE SCALE GENOMIC DNA]</scope>
    <source>
        <strain evidence="6">cv. Salinas</strain>
        <tissue evidence="5">Seedlings</tissue>
    </source>
</reference>
<dbReference type="Pfam" id="PF14223">
    <property type="entry name" value="Retrotran_gag_2"/>
    <property type="match status" value="1"/>
</dbReference>
<dbReference type="InterPro" id="IPR001878">
    <property type="entry name" value="Znf_CCHC"/>
</dbReference>
<keyword evidence="1" id="KW-0863">Zinc-finger</keyword>
<gene>
    <name evidence="5" type="ORF">LSAT_V11C800412810</name>
</gene>
<feature type="region of interest" description="Disordered" evidence="3">
    <location>
        <begin position="478"/>
        <end position="497"/>
    </location>
</feature>
<keyword evidence="2" id="KW-0175">Coiled coil</keyword>
<dbReference type="PROSITE" id="PS50158">
    <property type="entry name" value="ZF_CCHC"/>
    <property type="match status" value="1"/>
</dbReference>
<keyword evidence="6" id="KW-1185">Reference proteome</keyword>
<feature type="domain" description="CCHC-type" evidence="4">
    <location>
        <begin position="353"/>
        <end position="368"/>
    </location>
</feature>
<dbReference type="GO" id="GO:0003676">
    <property type="term" value="F:nucleic acid binding"/>
    <property type="evidence" value="ECO:0007669"/>
    <property type="project" value="InterPro"/>
</dbReference>
<dbReference type="SUPFAM" id="SSF57756">
    <property type="entry name" value="Retrovirus zinc finger-like domains"/>
    <property type="match status" value="1"/>
</dbReference>
<dbReference type="EMBL" id="NBSK02000008">
    <property type="protein sequence ID" value="KAJ0191548.1"/>
    <property type="molecule type" value="Genomic_DNA"/>
</dbReference>
<evidence type="ECO:0000256" key="1">
    <source>
        <dbReference type="PROSITE-ProRule" id="PRU00047"/>
    </source>
</evidence>
<feature type="compositionally biased region" description="Polar residues" evidence="3">
    <location>
        <begin position="481"/>
        <end position="496"/>
    </location>
</feature>
<proteinExistence type="predicted"/>